<keyword evidence="1" id="KW-0812">Transmembrane</keyword>
<accession>A0A0L6V3Z2</accession>
<reference evidence="2 3" key="1">
    <citation type="submission" date="2015-08" db="EMBL/GenBank/DDBJ databases">
        <title>Next Generation Sequencing and Analysis of the Genome of Puccinia sorghi L Schw, the Causal Agent of Maize Common Rust.</title>
        <authorList>
            <person name="Rochi L."/>
            <person name="Burguener G."/>
            <person name="Darino M."/>
            <person name="Turjanski A."/>
            <person name="Kreff E."/>
            <person name="Dieguez M.J."/>
            <person name="Sacco F."/>
        </authorList>
    </citation>
    <scope>NUCLEOTIDE SEQUENCE [LARGE SCALE GENOMIC DNA]</scope>
    <source>
        <strain evidence="2 3">RO10H11247</strain>
    </source>
</reference>
<feature type="transmembrane region" description="Helical" evidence="1">
    <location>
        <begin position="29"/>
        <end position="47"/>
    </location>
</feature>
<protein>
    <submittedName>
        <fullName evidence="2">Uncharacterized protein</fullName>
    </submittedName>
</protein>
<name>A0A0L6V3Z2_9BASI</name>
<evidence type="ECO:0000256" key="1">
    <source>
        <dbReference type="SAM" id="Phobius"/>
    </source>
</evidence>
<sequence>MATKYIFGYKDKMKTGQTLVFLRLHEDCLFLYIFILLSLRSVFHSLIKFISRGLLDCCAMNCDRCLDIYFTKLTFYFSIPKGNLWVHQNSAIGGVKREFWPKFIPDVTLINTYFKARMSRIWLADFLRQKKKIKNQEKTWNFFIPLQKKWPIHSFFKIIALPIHLTFSTSRKTGTMLTLTNLVTCVSRFMLTLTEQTQRVILLPDLRNNRKVLQANPKHRTWIDDPHAFFIKRSCSKARMARFPHVHPVACLVFRGLLDVPSGDGVDFGRNFWNQSNIFTRLYSQKHLFVRSDSTSIVYPDLRSQQRLRPLLALRKRRPVRRQYTHCGLTKLEPLIPARASLPAGCSAHPTRTTSQEGAELDSHQEPRVLLPAACDAYPHTHRRLQTKCLSVCAIVFSFFYFFKIHVSISMRCHRRLDVTELTSCSPQLCVKLAIPPATNKSKKTEKWRGSRSCSLAVKKITTRKTICFMRVSRLDLIPVHIGTLNTAFNPSKIILMKLFDFFLLIFLGEYFNYIIKVSLNPVKLPFRCSPEVKKSIFILIHDTMF</sequence>
<organism evidence="2 3">
    <name type="scientific">Puccinia sorghi</name>
    <dbReference type="NCBI Taxonomy" id="27349"/>
    <lineage>
        <taxon>Eukaryota</taxon>
        <taxon>Fungi</taxon>
        <taxon>Dikarya</taxon>
        <taxon>Basidiomycota</taxon>
        <taxon>Pucciniomycotina</taxon>
        <taxon>Pucciniomycetes</taxon>
        <taxon>Pucciniales</taxon>
        <taxon>Pucciniaceae</taxon>
        <taxon>Puccinia</taxon>
    </lineage>
</organism>
<keyword evidence="3" id="KW-1185">Reference proteome</keyword>
<dbReference type="Proteomes" id="UP000037035">
    <property type="component" value="Unassembled WGS sequence"/>
</dbReference>
<gene>
    <name evidence="2" type="ORF">VP01_2728g1</name>
</gene>
<proteinExistence type="predicted"/>
<keyword evidence="1" id="KW-0472">Membrane</keyword>
<dbReference type="EMBL" id="LAVV01007644">
    <property type="protein sequence ID" value="KNZ55252.1"/>
    <property type="molecule type" value="Genomic_DNA"/>
</dbReference>
<dbReference type="AlphaFoldDB" id="A0A0L6V3Z2"/>
<keyword evidence="1" id="KW-1133">Transmembrane helix</keyword>
<dbReference type="VEuPathDB" id="FungiDB:VP01_2728g1"/>
<evidence type="ECO:0000313" key="2">
    <source>
        <dbReference type="EMBL" id="KNZ55252.1"/>
    </source>
</evidence>
<evidence type="ECO:0000313" key="3">
    <source>
        <dbReference type="Proteomes" id="UP000037035"/>
    </source>
</evidence>
<comment type="caution">
    <text evidence="2">The sequence shown here is derived from an EMBL/GenBank/DDBJ whole genome shotgun (WGS) entry which is preliminary data.</text>
</comment>